<dbReference type="GO" id="GO:0008270">
    <property type="term" value="F:zinc ion binding"/>
    <property type="evidence" value="ECO:0007669"/>
    <property type="project" value="UniProtKB-KW"/>
</dbReference>
<dbReference type="AlphaFoldDB" id="A0A9W7YEC4"/>
<keyword evidence="1" id="KW-0862">Zinc</keyword>
<organism evidence="3 4">
    <name type="scientific">Coemansia biformis</name>
    <dbReference type="NCBI Taxonomy" id="1286918"/>
    <lineage>
        <taxon>Eukaryota</taxon>
        <taxon>Fungi</taxon>
        <taxon>Fungi incertae sedis</taxon>
        <taxon>Zoopagomycota</taxon>
        <taxon>Kickxellomycotina</taxon>
        <taxon>Kickxellomycetes</taxon>
        <taxon>Kickxellales</taxon>
        <taxon>Kickxellaceae</taxon>
        <taxon>Coemansia</taxon>
    </lineage>
</organism>
<evidence type="ECO:0000313" key="3">
    <source>
        <dbReference type="EMBL" id="KAJ1730134.1"/>
    </source>
</evidence>
<name>A0A9W7YEC4_9FUNG</name>
<protein>
    <recommendedName>
        <fullName evidence="2">C2H2-type domain-containing protein</fullName>
    </recommendedName>
</protein>
<dbReference type="OrthoDB" id="5515233at2759"/>
<evidence type="ECO:0000259" key="2">
    <source>
        <dbReference type="PROSITE" id="PS50157"/>
    </source>
</evidence>
<accession>A0A9W7YEC4</accession>
<dbReference type="InterPro" id="IPR013087">
    <property type="entry name" value="Znf_C2H2_type"/>
</dbReference>
<reference evidence="3" key="1">
    <citation type="submission" date="2022-07" db="EMBL/GenBank/DDBJ databases">
        <title>Phylogenomic reconstructions and comparative analyses of Kickxellomycotina fungi.</title>
        <authorList>
            <person name="Reynolds N.K."/>
            <person name="Stajich J.E."/>
            <person name="Barry K."/>
            <person name="Grigoriev I.V."/>
            <person name="Crous P."/>
            <person name="Smith M.E."/>
        </authorList>
    </citation>
    <scope>NUCLEOTIDE SEQUENCE</scope>
    <source>
        <strain evidence="3">BCRC 34381</strain>
    </source>
</reference>
<keyword evidence="4" id="KW-1185">Reference proteome</keyword>
<keyword evidence="1" id="KW-0479">Metal-binding</keyword>
<keyword evidence="1" id="KW-0863">Zinc-finger</keyword>
<dbReference type="PROSITE" id="PS50157">
    <property type="entry name" value="ZINC_FINGER_C2H2_2"/>
    <property type="match status" value="1"/>
</dbReference>
<gene>
    <name evidence="3" type="ORF">LPJ61_003177</name>
</gene>
<sequence>MSVGSLYASAVAKLKARMFGQQAYVCFYCGAIYHDQDEYNTHVEVTHYHER</sequence>
<evidence type="ECO:0000313" key="4">
    <source>
        <dbReference type="Proteomes" id="UP001143981"/>
    </source>
</evidence>
<dbReference type="PROSITE" id="PS00028">
    <property type="entry name" value="ZINC_FINGER_C2H2_1"/>
    <property type="match status" value="1"/>
</dbReference>
<dbReference type="Proteomes" id="UP001143981">
    <property type="component" value="Unassembled WGS sequence"/>
</dbReference>
<comment type="caution">
    <text evidence="3">The sequence shown here is derived from an EMBL/GenBank/DDBJ whole genome shotgun (WGS) entry which is preliminary data.</text>
</comment>
<dbReference type="EMBL" id="JANBOI010000497">
    <property type="protein sequence ID" value="KAJ1730134.1"/>
    <property type="molecule type" value="Genomic_DNA"/>
</dbReference>
<evidence type="ECO:0000256" key="1">
    <source>
        <dbReference type="PROSITE-ProRule" id="PRU00042"/>
    </source>
</evidence>
<proteinExistence type="predicted"/>
<feature type="domain" description="C2H2-type" evidence="2">
    <location>
        <begin position="24"/>
        <end position="51"/>
    </location>
</feature>